<feature type="transmembrane region" description="Helical" evidence="1">
    <location>
        <begin position="175"/>
        <end position="193"/>
    </location>
</feature>
<evidence type="ECO:0000313" key="3">
    <source>
        <dbReference type="Proteomes" id="UP000199701"/>
    </source>
</evidence>
<name>A0A1I0R126_9FIRM</name>
<dbReference type="EMBL" id="FOJI01000011">
    <property type="protein sequence ID" value="SEW34128.1"/>
    <property type="molecule type" value="Genomic_DNA"/>
</dbReference>
<accession>A0A1I0R126</accession>
<evidence type="ECO:0000313" key="2">
    <source>
        <dbReference type="EMBL" id="SEW34128.1"/>
    </source>
</evidence>
<dbReference type="Proteomes" id="UP000199701">
    <property type="component" value="Unassembled WGS sequence"/>
</dbReference>
<gene>
    <name evidence="2" type="ORF">SAMN05421659_1115</name>
</gene>
<protein>
    <recommendedName>
        <fullName evidence="4">DUF2975 domain-containing protein</fullName>
    </recommendedName>
</protein>
<proteinExistence type="predicted"/>
<dbReference type="OrthoDB" id="2003592at2"/>
<organism evidence="2 3">
    <name type="scientific">[Clostridium] fimetarium</name>
    <dbReference type="NCBI Taxonomy" id="99656"/>
    <lineage>
        <taxon>Bacteria</taxon>
        <taxon>Bacillati</taxon>
        <taxon>Bacillota</taxon>
        <taxon>Clostridia</taxon>
        <taxon>Lachnospirales</taxon>
        <taxon>Lachnospiraceae</taxon>
    </lineage>
</organism>
<sequence>MNTNMKLLQKKIKVDTIVLCIICILFAISIMSNIGQINEYSRMNKSSFEVKLGPTDTVNNTNNYYLYIEGEKYWTVDYNNYSRLDDTGKTNAKANLIMDNVNEVLKSIIIEIIFIFLYIMLSRVKKGLTPFSVDNVSILRIIAFLSFFLALLPVGVNMVGSMIAFQYATIYYSPLNFYIIAIGVVFGIISEIFKYGCELQEDMNQIA</sequence>
<reference evidence="2 3" key="1">
    <citation type="submission" date="2016-10" db="EMBL/GenBank/DDBJ databases">
        <authorList>
            <person name="de Groot N.N."/>
        </authorList>
    </citation>
    <scope>NUCLEOTIDE SEQUENCE [LARGE SCALE GENOMIC DNA]</scope>
    <source>
        <strain evidence="2 3">DSM 9179</strain>
    </source>
</reference>
<evidence type="ECO:0008006" key="4">
    <source>
        <dbReference type="Google" id="ProtNLM"/>
    </source>
</evidence>
<keyword evidence="1" id="KW-0812">Transmembrane</keyword>
<dbReference type="RefSeq" id="WP_092454981.1">
    <property type="nucleotide sequence ID" value="NZ_FOJI01000011.1"/>
</dbReference>
<keyword evidence="1" id="KW-0472">Membrane</keyword>
<feature type="transmembrane region" description="Helical" evidence="1">
    <location>
        <begin position="104"/>
        <end position="121"/>
    </location>
</feature>
<feature type="transmembrane region" description="Helical" evidence="1">
    <location>
        <begin position="12"/>
        <end position="34"/>
    </location>
</feature>
<keyword evidence="3" id="KW-1185">Reference proteome</keyword>
<evidence type="ECO:0000256" key="1">
    <source>
        <dbReference type="SAM" id="Phobius"/>
    </source>
</evidence>
<feature type="transmembrane region" description="Helical" evidence="1">
    <location>
        <begin position="142"/>
        <end position="169"/>
    </location>
</feature>
<keyword evidence="1" id="KW-1133">Transmembrane helix</keyword>
<dbReference type="AlphaFoldDB" id="A0A1I0R126"/>